<dbReference type="Gene3D" id="2.70.98.70">
    <property type="match status" value="1"/>
</dbReference>
<evidence type="ECO:0000259" key="2">
    <source>
        <dbReference type="Pfam" id="PF07940"/>
    </source>
</evidence>
<dbReference type="Gene3D" id="1.50.10.100">
    <property type="entry name" value="Chondroitin AC/alginate lyase"/>
    <property type="match status" value="1"/>
</dbReference>
<reference evidence="3 4" key="1">
    <citation type="submission" date="2020-12" db="EMBL/GenBank/DDBJ databases">
        <title>Revised draft genomes of Rhodomicrobium vannielii ATCC 17100 and Rhodomicrobium udaipurense JA643.</title>
        <authorList>
            <person name="Conners E.M."/>
            <person name="Davenport E.J."/>
            <person name="Bose A."/>
        </authorList>
    </citation>
    <scope>NUCLEOTIDE SEQUENCE [LARGE SCALE GENOMIC DNA]</scope>
    <source>
        <strain evidence="3 4">JA643</strain>
    </source>
</reference>
<name>A0A8I1GGR7_9HYPH</name>
<proteinExistence type="predicted"/>
<accession>A0A8I1GGR7</accession>
<dbReference type="AlphaFoldDB" id="A0A8I1GGR7"/>
<dbReference type="Pfam" id="PF07940">
    <property type="entry name" value="Hepar_II_III_C"/>
    <property type="match status" value="1"/>
</dbReference>
<dbReference type="InterPro" id="IPR012480">
    <property type="entry name" value="Hepar_II_III_C"/>
</dbReference>
<gene>
    <name evidence="3" type="ORF">JDN41_03575</name>
</gene>
<protein>
    <submittedName>
        <fullName evidence="3">Heparinase II/III family protein</fullName>
    </submittedName>
</protein>
<dbReference type="GO" id="GO:0030313">
    <property type="term" value="C:cell envelope"/>
    <property type="evidence" value="ECO:0007669"/>
    <property type="project" value="UniProtKB-SubCell"/>
</dbReference>
<evidence type="ECO:0000256" key="1">
    <source>
        <dbReference type="ARBA" id="ARBA00004196"/>
    </source>
</evidence>
<comment type="caution">
    <text evidence="3">The sequence shown here is derived from an EMBL/GenBank/DDBJ whole genome shotgun (WGS) entry which is preliminary data.</text>
</comment>
<dbReference type="RefSeq" id="WP_037239152.1">
    <property type="nucleotide sequence ID" value="NZ_JAEMUK010000008.1"/>
</dbReference>
<dbReference type="EMBL" id="JAEMUK010000008">
    <property type="protein sequence ID" value="MBJ7542632.1"/>
    <property type="molecule type" value="Genomic_DNA"/>
</dbReference>
<organism evidence="3 4">
    <name type="scientific">Rhodomicrobium udaipurense</name>
    <dbReference type="NCBI Taxonomy" id="1202716"/>
    <lineage>
        <taxon>Bacteria</taxon>
        <taxon>Pseudomonadati</taxon>
        <taxon>Pseudomonadota</taxon>
        <taxon>Alphaproteobacteria</taxon>
        <taxon>Hyphomicrobiales</taxon>
        <taxon>Hyphomicrobiaceae</taxon>
        <taxon>Rhodomicrobium</taxon>
    </lineage>
</organism>
<dbReference type="GO" id="GO:0016829">
    <property type="term" value="F:lyase activity"/>
    <property type="evidence" value="ECO:0007669"/>
    <property type="project" value="InterPro"/>
</dbReference>
<keyword evidence="4" id="KW-1185">Reference proteome</keyword>
<feature type="domain" description="Heparinase II/III-like C-terminal" evidence="2">
    <location>
        <begin position="316"/>
        <end position="560"/>
    </location>
</feature>
<sequence>MMPPQISDQARLAALAVNRAGRSALRLALKSPFSRWMSGIPAAYHLLILPHDLRTGDPSFAVELYDGYIGLAGATAPVGSESPFLVMPPTVPWQKELYGFGWLRHLHAAEDQIAREKARKLTLDWIAFASSAPPLGRDRDITARRVIALLSHAAFLLDGAEPDFYDAVMRMLSRDLHDLTVVYGDGSGVPKLRALTAILLAGLCIAEHETYLTSYLPTFSAELDRQILEDGGHVSRDPGELVELLLELLPLKQCFVARQLEPPEKLYSALKRMQAMVRFLRLGDGSLARFNGMGPTFLDQVSAVLAYDDLGATFPDLHAPNSGYTRLAAGEVVIIADAGAPPPLHLSARAHAGCGAFEMSVGTEPLIANCGAPQDETGDWYVVSRSTAAHSTLSIDDLSSSRLIKAQESFVAGRELFWLSGPRSVHHEIIENDASIGVRIGHDGYRERFGMNHRRQIALHKSGNEFAGHDQLMPANQTGIEANAHFAIRFHLHPRVAAQLSRNTNAVTLTLPSGATWRMVAEGADLDIEESIFFADPICLRRSLQIVLKGPCSAATSVHWKFEKVAQQQKPVIQGAYPRRLV</sequence>
<dbReference type="InterPro" id="IPR008929">
    <property type="entry name" value="Chondroitin_lyas"/>
</dbReference>
<evidence type="ECO:0000313" key="4">
    <source>
        <dbReference type="Proteomes" id="UP000623250"/>
    </source>
</evidence>
<evidence type="ECO:0000313" key="3">
    <source>
        <dbReference type="EMBL" id="MBJ7542632.1"/>
    </source>
</evidence>
<dbReference type="Proteomes" id="UP000623250">
    <property type="component" value="Unassembled WGS sequence"/>
</dbReference>
<comment type="subcellular location">
    <subcellularLocation>
        <location evidence="1">Cell envelope</location>
    </subcellularLocation>
</comment>